<dbReference type="InterPro" id="IPR016166">
    <property type="entry name" value="FAD-bd_PCMH"/>
</dbReference>
<dbReference type="InterPro" id="IPR016170">
    <property type="entry name" value="Cytok_DH_C_sf"/>
</dbReference>
<proteinExistence type="inferred from homology"/>
<dbReference type="Gene3D" id="3.40.462.10">
    <property type="entry name" value="FAD-linked oxidases, C-terminal domain"/>
    <property type="match status" value="1"/>
</dbReference>
<accession>A0ABV4NNV5</accession>
<organism evidence="5 6">
    <name type="scientific">Microbulbifer echini</name>
    <dbReference type="NCBI Taxonomy" id="1529067"/>
    <lineage>
        <taxon>Bacteria</taxon>
        <taxon>Pseudomonadati</taxon>
        <taxon>Pseudomonadota</taxon>
        <taxon>Gammaproteobacteria</taxon>
        <taxon>Cellvibrionales</taxon>
        <taxon>Microbulbiferaceae</taxon>
        <taxon>Microbulbifer</taxon>
    </lineage>
</organism>
<dbReference type="InterPro" id="IPR016164">
    <property type="entry name" value="FAD-linked_Oxase-like_C"/>
</dbReference>
<reference evidence="5 6" key="1">
    <citation type="submission" date="2024-08" db="EMBL/GenBank/DDBJ databases">
        <authorList>
            <person name="Ishaq N."/>
        </authorList>
    </citation>
    <scope>NUCLEOTIDE SEQUENCE [LARGE SCALE GENOMIC DNA]</scope>
    <source>
        <strain evidence="5 6">JCM 30400</strain>
    </source>
</reference>
<protein>
    <submittedName>
        <fullName evidence="5">FAD-dependent oxidoreductase</fullName>
    </submittedName>
</protein>
<sequence>MLLDKLDSLKLSDKGSNHENYKNSGLVGHIRDIKGIYIPKTTDELKKIIQTCHLINQPFYAISTGKNWGYGKSVPVMDDNIIIDLSQLNEIYHYDSDLGVVEIGPGVTQGQLANYLKGMPWMLDCTGAGPATSIVGNVLERGFGHGSRGYRSQHFTITEYIQANGKTKSLDTASRYIGRNGHSAGLTEVFTQNNLAVITKIRFELTMRQELSLRCIVRLKESESIGTYIDIMRQLKSENTLDCLAHIGNNYRVLSMITQFDFSKWNPSHGVPIHDLYTLEMQNHITPWTAAFVVSGESKVAKAKANRIKQALSDIGDVKILSLQKLNRLNWFLHGLKPLFNYSSRLTKFQKNLTKFTQAMLMLEGNPSPMALKGCYWRNQSQSFDNSNDPIDSDCGFYWIAPALPMLSNEINACMQKSEQLFQKFGFEFGVTLTSISAHMCQAIISLYYDVKCDKEKQRAKELITQLRQCFKDNNWQCYRRSIDEMPFDLSKESNRDALALKHKIKIMLDPNNLINPGRYQIK</sequence>
<evidence type="ECO:0000259" key="4">
    <source>
        <dbReference type="PROSITE" id="PS51387"/>
    </source>
</evidence>
<dbReference type="Gene3D" id="3.30.43.10">
    <property type="entry name" value="Uridine Diphospho-n-acetylenolpyruvylglucosamine Reductase, domain 2"/>
    <property type="match status" value="1"/>
</dbReference>
<dbReference type="Proteomes" id="UP001569414">
    <property type="component" value="Unassembled WGS sequence"/>
</dbReference>
<evidence type="ECO:0000256" key="3">
    <source>
        <dbReference type="ARBA" id="ARBA00022827"/>
    </source>
</evidence>
<comment type="caution">
    <text evidence="5">The sequence shown here is derived from an EMBL/GenBank/DDBJ whole genome shotgun (WGS) entry which is preliminary data.</text>
</comment>
<keyword evidence="6" id="KW-1185">Reference proteome</keyword>
<evidence type="ECO:0000256" key="1">
    <source>
        <dbReference type="ARBA" id="ARBA00008000"/>
    </source>
</evidence>
<keyword evidence="3" id="KW-0274">FAD</keyword>
<dbReference type="RefSeq" id="WP_371843473.1">
    <property type="nucleotide sequence ID" value="NZ_JBGMEL010000008.1"/>
</dbReference>
<name>A0ABV4NNV5_9GAMM</name>
<dbReference type="InterPro" id="IPR016169">
    <property type="entry name" value="FAD-bd_PCMH_sub2"/>
</dbReference>
<dbReference type="InterPro" id="IPR036318">
    <property type="entry name" value="FAD-bd_PCMH-like_sf"/>
</dbReference>
<evidence type="ECO:0000313" key="6">
    <source>
        <dbReference type="Proteomes" id="UP001569414"/>
    </source>
</evidence>
<dbReference type="EMBL" id="JBGMEL010000008">
    <property type="protein sequence ID" value="MFA0790889.1"/>
    <property type="molecule type" value="Genomic_DNA"/>
</dbReference>
<dbReference type="SUPFAM" id="SSF55103">
    <property type="entry name" value="FAD-linked oxidases, C-terminal domain"/>
    <property type="match status" value="1"/>
</dbReference>
<gene>
    <name evidence="5" type="ORF">ACCI51_10070</name>
</gene>
<feature type="domain" description="FAD-binding PCMH-type" evidence="4">
    <location>
        <begin position="29"/>
        <end position="208"/>
    </location>
</feature>
<dbReference type="PROSITE" id="PS51387">
    <property type="entry name" value="FAD_PCMH"/>
    <property type="match status" value="1"/>
</dbReference>
<dbReference type="Gene3D" id="3.30.465.10">
    <property type="match status" value="1"/>
</dbReference>
<dbReference type="SUPFAM" id="SSF56176">
    <property type="entry name" value="FAD-binding/transporter-associated domain-like"/>
    <property type="match status" value="1"/>
</dbReference>
<keyword evidence="2" id="KW-0285">Flavoprotein</keyword>
<evidence type="ECO:0000313" key="5">
    <source>
        <dbReference type="EMBL" id="MFA0790889.1"/>
    </source>
</evidence>
<evidence type="ECO:0000256" key="2">
    <source>
        <dbReference type="ARBA" id="ARBA00022630"/>
    </source>
</evidence>
<dbReference type="PANTHER" id="PTHR11748:SF111">
    <property type="entry name" value="D-LACTATE DEHYDROGENASE, MITOCHONDRIAL-RELATED"/>
    <property type="match status" value="1"/>
</dbReference>
<dbReference type="InterPro" id="IPR006094">
    <property type="entry name" value="Oxid_FAD_bind_N"/>
</dbReference>
<dbReference type="InterPro" id="IPR016167">
    <property type="entry name" value="FAD-bd_PCMH_sub1"/>
</dbReference>
<dbReference type="Pfam" id="PF01565">
    <property type="entry name" value="FAD_binding_4"/>
    <property type="match status" value="1"/>
</dbReference>
<dbReference type="PANTHER" id="PTHR11748">
    <property type="entry name" value="D-LACTATE DEHYDROGENASE"/>
    <property type="match status" value="1"/>
</dbReference>
<comment type="similarity">
    <text evidence="1">Belongs to the FAD-binding oxidoreductase/transferase type 4 family.</text>
</comment>